<dbReference type="GO" id="GO:0017108">
    <property type="term" value="F:5'-flap endonuclease activity"/>
    <property type="evidence" value="ECO:0007669"/>
    <property type="project" value="InterPro"/>
</dbReference>
<dbReference type="OrthoDB" id="5349119at2759"/>
<evidence type="ECO:0000256" key="9">
    <source>
        <dbReference type="HAMAP-Rule" id="MF_03110"/>
    </source>
</evidence>
<dbReference type="InterPro" id="IPR018574">
    <property type="entry name" value="Structure-sp_endonuc_su_Slx4"/>
</dbReference>
<feature type="compositionally biased region" description="Basic and acidic residues" evidence="10">
    <location>
        <begin position="199"/>
        <end position="208"/>
    </location>
</feature>
<feature type="compositionally biased region" description="Basic residues" evidence="10">
    <location>
        <begin position="134"/>
        <end position="143"/>
    </location>
</feature>
<name>R7YZH9_CONA1</name>
<comment type="subcellular location">
    <subcellularLocation>
        <location evidence="1 9">Nucleus</location>
    </subcellularLocation>
</comment>
<evidence type="ECO:0000256" key="6">
    <source>
        <dbReference type="ARBA" id="ARBA00023204"/>
    </source>
</evidence>
<evidence type="ECO:0000313" key="12">
    <source>
        <dbReference type="Proteomes" id="UP000016924"/>
    </source>
</evidence>
<dbReference type="Proteomes" id="UP000016924">
    <property type="component" value="Unassembled WGS sequence"/>
</dbReference>
<dbReference type="HAMAP" id="MF_03110">
    <property type="entry name" value="Endonuc_su_Slx4"/>
    <property type="match status" value="1"/>
</dbReference>
<comment type="subunit">
    <text evidence="9">Forms a heterodimer with SLX1.</text>
</comment>
<evidence type="ECO:0000256" key="8">
    <source>
        <dbReference type="ARBA" id="ARBA00029496"/>
    </source>
</evidence>
<evidence type="ECO:0000313" key="11">
    <source>
        <dbReference type="EMBL" id="EON67238.1"/>
    </source>
</evidence>
<reference evidence="12" key="1">
    <citation type="submission" date="2012-06" db="EMBL/GenBank/DDBJ databases">
        <title>The genome sequence of Coniosporium apollinis CBS 100218.</title>
        <authorList>
            <consortium name="The Broad Institute Genome Sequencing Platform"/>
            <person name="Cuomo C."/>
            <person name="Gorbushina A."/>
            <person name="Noack S."/>
            <person name="Walker B."/>
            <person name="Young S.K."/>
            <person name="Zeng Q."/>
            <person name="Gargeya S."/>
            <person name="Fitzgerald M."/>
            <person name="Haas B."/>
            <person name="Abouelleil A."/>
            <person name="Alvarado L."/>
            <person name="Arachchi H.M."/>
            <person name="Berlin A.M."/>
            <person name="Chapman S.B."/>
            <person name="Goldberg J."/>
            <person name="Griggs A."/>
            <person name="Gujja S."/>
            <person name="Hansen M."/>
            <person name="Howarth C."/>
            <person name="Imamovic A."/>
            <person name="Larimer J."/>
            <person name="McCowan C."/>
            <person name="Montmayeur A."/>
            <person name="Murphy C."/>
            <person name="Neiman D."/>
            <person name="Pearson M."/>
            <person name="Priest M."/>
            <person name="Roberts A."/>
            <person name="Saif S."/>
            <person name="Shea T."/>
            <person name="Sisk P."/>
            <person name="Sykes S."/>
            <person name="Wortman J."/>
            <person name="Nusbaum C."/>
            <person name="Birren B."/>
        </authorList>
    </citation>
    <scope>NUCLEOTIDE SEQUENCE [LARGE SCALE GENOMIC DNA]</scope>
    <source>
        <strain evidence="12">CBS 100218</strain>
    </source>
</reference>
<feature type="compositionally biased region" description="Polar residues" evidence="10">
    <location>
        <begin position="25"/>
        <end position="36"/>
    </location>
</feature>
<proteinExistence type="inferred from homology"/>
<feature type="region of interest" description="Disordered" evidence="10">
    <location>
        <begin position="727"/>
        <end position="880"/>
    </location>
</feature>
<dbReference type="STRING" id="1168221.R7YZH9"/>
<evidence type="ECO:0000256" key="4">
    <source>
        <dbReference type="ARBA" id="ARBA00022763"/>
    </source>
</evidence>
<evidence type="ECO:0000256" key="10">
    <source>
        <dbReference type="SAM" id="MobiDB-lite"/>
    </source>
</evidence>
<dbReference type="GO" id="GO:0006310">
    <property type="term" value="P:DNA recombination"/>
    <property type="evidence" value="ECO:0007669"/>
    <property type="project" value="UniProtKB-UniRule"/>
</dbReference>
<dbReference type="InterPro" id="IPR027784">
    <property type="entry name" value="Slx4_ascomycetes"/>
</dbReference>
<evidence type="ECO:0000256" key="1">
    <source>
        <dbReference type="ARBA" id="ARBA00004123"/>
    </source>
</evidence>
<dbReference type="HOGENOM" id="CLU_280337_0_0_1"/>
<keyword evidence="7 9" id="KW-0539">Nucleus</keyword>
<feature type="compositionally biased region" description="Pro residues" evidence="10">
    <location>
        <begin position="848"/>
        <end position="863"/>
    </location>
</feature>
<keyword evidence="6 9" id="KW-0234">DNA repair</keyword>
<dbReference type="GO" id="GO:0006260">
    <property type="term" value="P:DNA replication"/>
    <property type="evidence" value="ECO:0007669"/>
    <property type="project" value="InterPro"/>
</dbReference>
<protein>
    <recommendedName>
        <fullName evidence="8 9">Structure-specific endonuclease subunit SLX4</fullName>
    </recommendedName>
</protein>
<dbReference type="Pfam" id="PF09494">
    <property type="entry name" value="Slx4"/>
    <property type="match status" value="1"/>
</dbReference>
<dbReference type="OMA" id="SICCLWK"/>
<gene>
    <name evidence="9" type="primary">SLX4</name>
    <name evidence="11" type="ORF">W97_06491</name>
</gene>
<dbReference type="GeneID" id="19903802"/>
<accession>R7YZH9</accession>
<dbReference type="RefSeq" id="XP_007782555.1">
    <property type="nucleotide sequence ID" value="XM_007784365.1"/>
</dbReference>
<dbReference type="eggNOG" id="ENOG502S832">
    <property type="taxonomic scope" value="Eukaryota"/>
</dbReference>
<feature type="compositionally biased region" description="Basic residues" evidence="10">
    <location>
        <begin position="454"/>
        <end position="466"/>
    </location>
</feature>
<sequence length="982" mass="106425">MAAMELVILSSSPRGPADFVVTPPGRQQSAPLSVPTSPLDLPSLPELIKRKPGGALKSAPRAARLPEGATSGVASAVSMTRERRLSLTPPEERAKKESVWDVPCDHGAGMADVPVKKAAKRAAKPKAEGEPVPKKPRKSRAKSAKMATVGEEVEKPGAPVESNVTEPADKAEAAASHIAQDDAPVPTKTKRAAKPRAKKEKEKDETQTKLKKGRVTKPRASKKPETEEGAAAASAPKKRKKTSKVSEHFVIAEVDNERLAIDQQGVATEEGLVIEEAIRRRMDWTPPKDTKLVEPEPTEPHKEVLPVCISQEPPRYKFAALMTDFAYGPGIADIPAISPTREPSGEASTKRRRIELIDPVLPIQSLPPSAQAEPSPAKKTKQPKKKARTITDLAMAQYKPLDPITADAPTISAFFAPRLDSTEDKPVVQDAPDVAKTKSRKRAPRSKSPVKGGAKVKKPAAKKKKKVELVKPTLLSPISAMHKMSHQDILFGTSSQLTREDSPTFVRDLQQAIRESEASVDAELVSKVAPVSVGSSLALVRASRGLWSAATRSFDDDLLAAEERSALENLPVNDHLSAEEALEAAMIEREVVEIEDTEAGSVVLETYSANGVEDQITQEQAMKHQTHDSTLIGIVEEQPPPDVQDNDWTILSDGKPGTVLSVPTTVEPDGPISPLPKPPPETDRAPTQEVNLRYGVSQTKPHKANADTQNRLSVLQERVVLQPLPVNVSAPKPLSSKAEAKRALESVPPSKGLASTAPISAIRTDVPTEPQPEPTKRPRGRPRKTPLPDSAEAAPTRKRTKTTAVLPDPPVTPKKFRKRDSEWTNIDEIEDSEQDFTPSPPRRVTSPASPPLQLIPPAPPEPPALSSTVPTAAQTTNGKPDPASLCAHLFPLITRLVKTAPDTTDPRLPSWHEKMLLYDPIVLEDLTAWLNAQGLRAPGKRGKDGAEKVEELKPWVVQKWCEEMSVCCLWREGLRGGVKNKY</sequence>
<comment type="similarity">
    <text evidence="2 9">Belongs to the SLX4 family.</text>
</comment>
<evidence type="ECO:0000256" key="7">
    <source>
        <dbReference type="ARBA" id="ARBA00023242"/>
    </source>
</evidence>
<feature type="region of interest" description="Disordered" evidence="10">
    <location>
        <begin position="285"/>
        <end position="306"/>
    </location>
</feature>
<organism evidence="11 12">
    <name type="scientific">Coniosporium apollinis (strain CBS 100218)</name>
    <name type="common">Rock-inhabiting black yeast</name>
    <dbReference type="NCBI Taxonomy" id="1168221"/>
    <lineage>
        <taxon>Eukaryota</taxon>
        <taxon>Fungi</taxon>
        <taxon>Dikarya</taxon>
        <taxon>Ascomycota</taxon>
        <taxon>Pezizomycotina</taxon>
        <taxon>Dothideomycetes</taxon>
        <taxon>Dothideomycetes incertae sedis</taxon>
        <taxon>Coniosporium</taxon>
    </lineage>
</organism>
<feature type="compositionally biased region" description="Polar residues" evidence="10">
    <location>
        <begin position="868"/>
        <end position="878"/>
    </location>
</feature>
<keyword evidence="3 9" id="KW-0597">Phosphoprotein</keyword>
<feature type="region of interest" description="Disordered" evidence="10">
    <location>
        <begin position="358"/>
        <end position="388"/>
    </location>
</feature>
<feature type="compositionally biased region" description="Basic residues" evidence="10">
    <location>
        <begin position="188"/>
        <end position="198"/>
    </location>
</feature>
<keyword evidence="5 9" id="KW-0233">DNA recombination</keyword>
<evidence type="ECO:0000256" key="5">
    <source>
        <dbReference type="ARBA" id="ARBA00023172"/>
    </source>
</evidence>
<feature type="region of interest" description="Disordered" evidence="10">
    <location>
        <begin position="664"/>
        <end position="686"/>
    </location>
</feature>
<feature type="region of interest" description="Disordered" evidence="10">
    <location>
        <begin position="1"/>
        <end position="245"/>
    </location>
</feature>
<feature type="compositionally biased region" description="Basic residues" evidence="10">
    <location>
        <begin position="209"/>
        <end position="221"/>
    </location>
</feature>
<feature type="compositionally biased region" description="Basic residues" evidence="10">
    <location>
        <begin position="378"/>
        <end position="388"/>
    </location>
</feature>
<evidence type="ECO:0000256" key="2">
    <source>
        <dbReference type="ARBA" id="ARBA00006661"/>
    </source>
</evidence>
<comment type="function">
    <text evidence="9">Regulatory subunit of the SLX1-SLX4 structure-specific endonuclease that resolves DNA secondary structures generated during DNA repair and recombination. Has endonuclease activity towards branched DNA substrates, introducing single-strand cuts in duplex DNA close to junctions with ss-DNA.</text>
</comment>
<dbReference type="GO" id="GO:0006281">
    <property type="term" value="P:DNA repair"/>
    <property type="evidence" value="ECO:0007669"/>
    <property type="project" value="UniProtKB-UniRule"/>
</dbReference>
<keyword evidence="4 9" id="KW-0227">DNA damage</keyword>
<dbReference type="AlphaFoldDB" id="R7YZH9"/>
<evidence type="ECO:0000256" key="3">
    <source>
        <dbReference type="ARBA" id="ARBA00022553"/>
    </source>
</evidence>
<comment type="PTM">
    <text evidence="9">Phosphorylated in response to DNA damage.</text>
</comment>
<feature type="compositionally biased region" description="Basic and acidic residues" evidence="10">
    <location>
        <begin position="285"/>
        <end position="304"/>
    </location>
</feature>
<feature type="region of interest" description="Disordered" evidence="10">
    <location>
        <begin position="419"/>
        <end position="466"/>
    </location>
</feature>
<dbReference type="EMBL" id="JH767586">
    <property type="protein sequence ID" value="EON67238.1"/>
    <property type="molecule type" value="Genomic_DNA"/>
</dbReference>
<dbReference type="GO" id="GO:0033557">
    <property type="term" value="C:Slx1-Slx4 complex"/>
    <property type="evidence" value="ECO:0007669"/>
    <property type="project" value="UniProtKB-UniRule"/>
</dbReference>
<feature type="compositionally biased region" description="Basic and acidic residues" evidence="10">
    <location>
        <begin position="80"/>
        <end position="99"/>
    </location>
</feature>
<keyword evidence="12" id="KW-1185">Reference proteome</keyword>
<feature type="compositionally biased region" description="Acidic residues" evidence="10">
    <location>
        <begin position="825"/>
        <end position="834"/>
    </location>
</feature>
<feature type="region of interest" description="Disordered" evidence="10">
    <location>
        <begin position="334"/>
        <end position="353"/>
    </location>
</feature>